<dbReference type="AlphaFoldDB" id="A0A0J7IAU8"/>
<evidence type="ECO:0000313" key="1">
    <source>
        <dbReference type="EMBL" id="KMQ63029.1"/>
    </source>
</evidence>
<reference evidence="1 2" key="1">
    <citation type="journal article" date="2013" name="Int. J. Syst. Evol. Microbiol.">
        <title>Chryseobacterium angstadtii sp. nov., isolated from a newt tank.</title>
        <authorList>
            <person name="Kirk K.E."/>
            <person name="Hoffman J.A."/>
            <person name="Smith K.A."/>
            <person name="Strahan B.L."/>
            <person name="Failor K.C."/>
            <person name="Krebs J.E."/>
            <person name="Gale A.N."/>
            <person name="Do T.D."/>
            <person name="Sontag T.C."/>
            <person name="Batties A.M."/>
            <person name="Mistiszyn K."/>
            <person name="Newman J.D."/>
        </authorList>
    </citation>
    <scope>NUCLEOTIDE SEQUENCE [LARGE SCALE GENOMIC DNA]</scope>
    <source>
        <strain evidence="1 2">KM</strain>
    </source>
</reference>
<sequence>MKTKIIKITHVTGTYTIDIPDGRLNEMQSQLDKCLNDEQGAIVMKGENGEQFVYPADLLKNSFIAIVDREEDKLL</sequence>
<dbReference type="RefSeq" id="WP_048507273.1">
    <property type="nucleotide sequence ID" value="NZ_LFND01000004.1"/>
</dbReference>
<protein>
    <submittedName>
        <fullName evidence="1">Glyceraldehyde-3-phosphate dehydrogenase</fullName>
    </submittedName>
</protein>
<dbReference type="Proteomes" id="UP000036261">
    <property type="component" value="Unassembled WGS sequence"/>
</dbReference>
<keyword evidence="2" id="KW-1185">Reference proteome</keyword>
<evidence type="ECO:0000313" key="2">
    <source>
        <dbReference type="Proteomes" id="UP000036261"/>
    </source>
</evidence>
<comment type="caution">
    <text evidence="1">The sequence shown here is derived from an EMBL/GenBank/DDBJ whole genome shotgun (WGS) entry which is preliminary data.</text>
</comment>
<gene>
    <name evidence="1" type="ORF">ACM46_13865</name>
</gene>
<dbReference type="OrthoDB" id="1270431at2"/>
<name>A0A0J7IAU8_9FLAO</name>
<organism evidence="1 2">
    <name type="scientific">Chryseobacterium angstadtii</name>
    <dbReference type="NCBI Taxonomy" id="558151"/>
    <lineage>
        <taxon>Bacteria</taxon>
        <taxon>Pseudomonadati</taxon>
        <taxon>Bacteroidota</taxon>
        <taxon>Flavobacteriia</taxon>
        <taxon>Flavobacteriales</taxon>
        <taxon>Weeksellaceae</taxon>
        <taxon>Chryseobacterium group</taxon>
        <taxon>Chryseobacterium</taxon>
    </lineage>
</organism>
<accession>A0A0J7IAU8</accession>
<dbReference type="EMBL" id="LFND01000004">
    <property type="protein sequence ID" value="KMQ63029.1"/>
    <property type="molecule type" value="Genomic_DNA"/>
</dbReference>
<proteinExistence type="predicted"/>
<dbReference type="PATRIC" id="fig|558151.6.peg.2932"/>